<dbReference type="InterPro" id="IPR027417">
    <property type="entry name" value="P-loop_NTPase"/>
</dbReference>
<dbReference type="InterPro" id="IPR036322">
    <property type="entry name" value="WD40_repeat_dom_sf"/>
</dbReference>
<dbReference type="PROSITE" id="PS00678">
    <property type="entry name" value="WD_REPEATS_1"/>
    <property type="match status" value="7"/>
</dbReference>
<evidence type="ECO:0000256" key="2">
    <source>
        <dbReference type="ARBA" id="ARBA00022737"/>
    </source>
</evidence>
<feature type="repeat" description="WD" evidence="3">
    <location>
        <begin position="938"/>
        <end position="972"/>
    </location>
</feature>
<dbReference type="PROSITE" id="PS50082">
    <property type="entry name" value="WD_REPEATS_2"/>
    <property type="match status" value="11"/>
</dbReference>
<proteinExistence type="predicted"/>
<evidence type="ECO:0000313" key="5">
    <source>
        <dbReference type="EMBL" id="MBP2472418.1"/>
    </source>
</evidence>
<dbReference type="InterPro" id="IPR010982">
    <property type="entry name" value="Lambda_DNA-bd_dom_sf"/>
</dbReference>
<dbReference type="CDD" id="cd00200">
    <property type="entry name" value="WD40"/>
    <property type="match status" value="2"/>
</dbReference>
<dbReference type="InterPro" id="IPR020472">
    <property type="entry name" value="WD40_PAC1"/>
</dbReference>
<feature type="repeat" description="WD" evidence="3">
    <location>
        <begin position="811"/>
        <end position="852"/>
    </location>
</feature>
<gene>
    <name evidence="5" type="ORF">JOF53_001290</name>
</gene>
<evidence type="ECO:0000256" key="1">
    <source>
        <dbReference type="ARBA" id="ARBA00022574"/>
    </source>
</evidence>
<dbReference type="Gene3D" id="2.130.10.10">
    <property type="entry name" value="YVTN repeat-like/Quinoprotein amine dehydrogenase"/>
    <property type="match status" value="4"/>
</dbReference>
<dbReference type="Pfam" id="PF20703">
    <property type="entry name" value="nSTAND1"/>
    <property type="match status" value="1"/>
</dbReference>
<keyword evidence="6" id="KW-1185">Reference proteome</keyword>
<dbReference type="Pfam" id="PF00400">
    <property type="entry name" value="WD40"/>
    <property type="match status" value="11"/>
</dbReference>
<dbReference type="SMART" id="SM00530">
    <property type="entry name" value="HTH_XRE"/>
    <property type="match status" value="1"/>
</dbReference>
<accession>A0ABS5A750</accession>
<feature type="repeat" description="WD" evidence="3">
    <location>
        <begin position="631"/>
        <end position="664"/>
    </location>
</feature>
<dbReference type="PANTHER" id="PTHR44019:SF8">
    <property type="entry name" value="POC1 CENTRIOLAR PROTEIN HOMOLOG"/>
    <property type="match status" value="1"/>
</dbReference>
<sequence>MDPDAGEVQRFAFELRRLREQAGNPSYRDLARVVHYSVSTLSEAARGRKLPSLAVTLAYVRACGGDEEHWEARWRELAREVDLPALDGLDADEQEPPYVGLTAFGPEDAERFFGRERLIDQVLEVLATRRLVVVVGASGSGKSSLLRAGVLPRLTHGVLRTPGPHPMEEAGPVLAGPHEHERTVVVDQFEELFTRCHDVEERQAFVTALTTATSGADSRVKVVLGLRADFYAHCARYPELAEALQDAQILATPMTAEELRQAITRPAVGVGAAVETALLTRLVSEAAGQPAVLPMLSHALVETWRRRRGNTLTLAGYEASGGIEGAIGQTAEAVYDGFSPAQKEIARQVFLRLVELGEGTEDTKRRITRAELDTGEVDVTVVLERLAQSRLLTLDHNSVDIAHEAVIRSWPRLREWLTDDRDGLRVARRIAEAAEEWDRLDRDPGALYRGAQLQLATDWAARARPDVLNRRESDFLTASTAASRREQAAQRARDRRLRQLVALLTTLLLLAVSATGYAVWAEQRSSAQRTAALVQKAVVDAESIKITNPALAWQLRLAAYRADPLREARDAVLSTSAEPYAVRIQDHPRATSIALYSPAAPVLLTAGAGDDRVMRFWDTTNPHAPQLLSSVEGHLAGLHGAEFTPDGKRLVTAGLDRQVRIWDVGDPRSPKMLGLVTGHTAAVEDAALGRDGTLLVTAGADQVVKIWDITDPRSPVLLHELKGFPNLVHGADLSDDGRLLATADWSDAVRVFDLTNPREPEELPSPGGHKDGAQEVVFNHDASLLVTGGSDRLATLWDLRDPRRPRELSKLAGHLDTVHGIAFAPGEKVLATASGDSTVRLWEVSDPANPRDLHVLRGHTDAAWHGTFNADGTQLASSSDDRTVRITDLRRQDVPQHADQVTTVARETGQLIATSGSDGTVRLWRREPDGDLRVAGVVDGRSGDVDAVALTKDSSLLVTGSWDQRARLWDIRDPASPVLLSVVSGHTNAVDQVELSPDGKLMVTTSWDDSFRLWDITDRRDPRPLAKVDVHGSDVVDVMISPDGRTLASAGMDGTARLWDVTTPRSPKELQVLSDYPGGASQVEFTADGRYLGVFGLDRKVRLFDLTVRGGARLVSELPQFEQTVQGIAFSPDGRTLAVAGNDKTVRLWDVADKAKPVETTTLRGHSEAVYRVAFGPEGKFLVGVGGDRTVRLWDIDVERAAAGICAIAHPRITEAQWEHYLPGLPFQPPCPG</sequence>
<dbReference type="SUPFAM" id="SSF50978">
    <property type="entry name" value="WD40 repeat-like"/>
    <property type="match status" value="2"/>
</dbReference>
<dbReference type="SUPFAM" id="SSF47413">
    <property type="entry name" value="lambda repressor-like DNA-binding domains"/>
    <property type="match status" value="1"/>
</dbReference>
<feature type="repeat" description="WD" evidence="3">
    <location>
        <begin position="894"/>
        <end position="924"/>
    </location>
</feature>
<name>A0ABS5A750_9PSEU</name>
<evidence type="ECO:0000259" key="4">
    <source>
        <dbReference type="SMART" id="SM00530"/>
    </source>
</evidence>
<dbReference type="RefSeq" id="WP_143342371.1">
    <property type="nucleotide sequence ID" value="NZ_JAGIOO010000001.1"/>
</dbReference>
<feature type="repeat" description="WD" evidence="3">
    <location>
        <begin position="1163"/>
        <end position="1204"/>
    </location>
</feature>
<dbReference type="PRINTS" id="PR00320">
    <property type="entry name" value="GPROTEINBRPT"/>
</dbReference>
<dbReference type="InterPro" id="IPR050505">
    <property type="entry name" value="WDR55/POC1"/>
</dbReference>
<comment type="caution">
    <text evidence="5">The sequence shown here is derived from an EMBL/GenBank/DDBJ whole genome shotgun (WGS) entry which is preliminary data.</text>
</comment>
<dbReference type="SMART" id="SM00320">
    <property type="entry name" value="WD40"/>
    <property type="match status" value="13"/>
</dbReference>
<feature type="domain" description="HTH cro/C1-type" evidence="4">
    <location>
        <begin position="14"/>
        <end position="70"/>
    </location>
</feature>
<keyword evidence="2" id="KW-0677">Repeat</keyword>
<dbReference type="InterPro" id="IPR001680">
    <property type="entry name" value="WD40_rpt"/>
</dbReference>
<dbReference type="CDD" id="cd00093">
    <property type="entry name" value="HTH_XRE"/>
    <property type="match status" value="1"/>
</dbReference>
<feature type="repeat" description="WD" evidence="3">
    <location>
        <begin position="1028"/>
        <end position="1069"/>
    </location>
</feature>
<feature type="repeat" description="WD" evidence="3">
    <location>
        <begin position="1118"/>
        <end position="1151"/>
    </location>
</feature>
<dbReference type="PANTHER" id="PTHR44019">
    <property type="entry name" value="WD REPEAT-CONTAINING PROTEIN 55"/>
    <property type="match status" value="1"/>
</dbReference>
<dbReference type="EMBL" id="JAGIOO010000001">
    <property type="protein sequence ID" value="MBP2472418.1"/>
    <property type="molecule type" value="Genomic_DNA"/>
</dbReference>
<dbReference type="InterPro" id="IPR049052">
    <property type="entry name" value="nSTAND1"/>
</dbReference>
<evidence type="ECO:0000256" key="3">
    <source>
        <dbReference type="PROSITE-ProRule" id="PRU00221"/>
    </source>
</evidence>
<dbReference type="InterPro" id="IPR011047">
    <property type="entry name" value="Quinoprotein_ADH-like_sf"/>
</dbReference>
<evidence type="ECO:0000313" key="6">
    <source>
        <dbReference type="Proteomes" id="UP001519363"/>
    </source>
</evidence>
<dbReference type="InterPro" id="IPR019775">
    <property type="entry name" value="WD40_repeat_CS"/>
</dbReference>
<dbReference type="InterPro" id="IPR001387">
    <property type="entry name" value="Cro/C1-type_HTH"/>
</dbReference>
<dbReference type="SUPFAM" id="SSF50998">
    <property type="entry name" value="Quinoprotein alcohol dehydrogenase-like"/>
    <property type="match status" value="1"/>
</dbReference>
<dbReference type="InterPro" id="IPR015943">
    <property type="entry name" value="WD40/YVTN_repeat-like_dom_sf"/>
</dbReference>
<dbReference type="PROSITE" id="PS50294">
    <property type="entry name" value="WD_REPEATS_REGION"/>
    <property type="match status" value="9"/>
</dbReference>
<keyword evidence="1 3" id="KW-0853">WD repeat</keyword>
<dbReference type="Pfam" id="PF13560">
    <property type="entry name" value="HTH_31"/>
    <property type="match status" value="1"/>
</dbReference>
<dbReference type="SUPFAM" id="SSF52540">
    <property type="entry name" value="P-loop containing nucleoside triphosphate hydrolases"/>
    <property type="match status" value="1"/>
</dbReference>
<feature type="repeat" description="WD" evidence="3">
    <location>
        <begin position="766"/>
        <end position="807"/>
    </location>
</feature>
<feature type="repeat" description="WD" evidence="3">
    <location>
        <begin position="676"/>
        <end position="709"/>
    </location>
</feature>
<feature type="repeat" description="WD" evidence="3">
    <location>
        <begin position="856"/>
        <end position="897"/>
    </location>
</feature>
<reference evidence="5 6" key="1">
    <citation type="submission" date="2021-03" db="EMBL/GenBank/DDBJ databases">
        <title>Sequencing the genomes of 1000 actinobacteria strains.</title>
        <authorList>
            <person name="Klenk H.-P."/>
        </authorList>
    </citation>
    <scope>NUCLEOTIDE SEQUENCE [LARGE SCALE GENOMIC DNA]</scope>
    <source>
        <strain evidence="5 6">DSM 44580</strain>
    </source>
</reference>
<organism evidence="5 6">
    <name type="scientific">Crossiella equi</name>
    <dbReference type="NCBI Taxonomy" id="130796"/>
    <lineage>
        <taxon>Bacteria</taxon>
        <taxon>Bacillati</taxon>
        <taxon>Actinomycetota</taxon>
        <taxon>Actinomycetes</taxon>
        <taxon>Pseudonocardiales</taxon>
        <taxon>Pseudonocardiaceae</taxon>
        <taxon>Crossiella</taxon>
    </lineage>
</organism>
<feature type="repeat" description="WD" evidence="3">
    <location>
        <begin position="983"/>
        <end position="1024"/>
    </location>
</feature>
<protein>
    <submittedName>
        <fullName evidence="5">WD40 repeat protein/transcriptional regulator with XRE-family HTH domain</fullName>
    </submittedName>
</protein>
<dbReference type="Gene3D" id="3.40.50.300">
    <property type="entry name" value="P-loop containing nucleotide triphosphate hydrolases"/>
    <property type="match status" value="1"/>
</dbReference>
<dbReference type="Proteomes" id="UP001519363">
    <property type="component" value="Unassembled WGS sequence"/>
</dbReference>